<comment type="caution">
    <text evidence="9">The sequence shown here is derived from an EMBL/GenBank/DDBJ whole genome shotgun (WGS) entry which is preliminary data.</text>
</comment>
<accession>A0A226F038</accession>
<dbReference type="Gene3D" id="2.120.10.80">
    <property type="entry name" value="Kelch-type beta propeller"/>
    <property type="match status" value="1"/>
</dbReference>
<evidence type="ECO:0000256" key="1">
    <source>
        <dbReference type="ARBA" id="ARBA00022669"/>
    </source>
</evidence>
<dbReference type="InterPro" id="IPR036508">
    <property type="entry name" value="Chitin-bd_dom_sf"/>
</dbReference>
<dbReference type="GO" id="GO:0005576">
    <property type="term" value="C:extracellular region"/>
    <property type="evidence" value="ECO:0007669"/>
    <property type="project" value="InterPro"/>
</dbReference>
<organism evidence="9 10">
    <name type="scientific">Folsomia candida</name>
    <name type="common">Springtail</name>
    <dbReference type="NCBI Taxonomy" id="158441"/>
    <lineage>
        <taxon>Eukaryota</taxon>
        <taxon>Metazoa</taxon>
        <taxon>Ecdysozoa</taxon>
        <taxon>Arthropoda</taxon>
        <taxon>Hexapoda</taxon>
        <taxon>Collembola</taxon>
        <taxon>Entomobryomorpha</taxon>
        <taxon>Isotomoidea</taxon>
        <taxon>Isotomidae</taxon>
        <taxon>Proisotominae</taxon>
        <taxon>Folsomia</taxon>
    </lineage>
</organism>
<keyword evidence="3" id="KW-0677">Repeat</keyword>
<dbReference type="Gene3D" id="3.20.20.80">
    <property type="entry name" value="Glycosidases"/>
    <property type="match status" value="1"/>
</dbReference>
<dbReference type="SUPFAM" id="SSF50965">
    <property type="entry name" value="Galactose oxidase, central domain"/>
    <property type="match status" value="2"/>
</dbReference>
<evidence type="ECO:0000256" key="4">
    <source>
        <dbReference type="ARBA" id="ARBA00023157"/>
    </source>
</evidence>
<feature type="compositionally biased region" description="Low complexity" evidence="6">
    <location>
        <begin position="333"/>
        <end position="358"/>
    </location>
</feature>
<dbReference type="Pfam" id="PF01607">
    <property type="entry name" value="CBM_14"/>
    <property type="match status" value="1"/>
</dbReference>
<keyword evidence="1" id="KW-0147">Chitin-binding</keyword>
<feature type="chain" id="PRO_5012330282" evidence="7">
    <location>
        <begin position="20"/>
        <end position="431"/>
    </location>
</feature>
<evidence type="ECO:0000259" key="8">
    <source>
        <dbReference type="PROSITE" id="PS50940"/>
    </source>
</evidence>
<proteinExistence type="predicted"/>
<evidence type="ECO:0000256" key="3">
    <source>
        <dbReference type="ARBA" id="ARBA00022737"/>
    </source>
</evidence>
<keyword evidence="4" id="KW-1015">Disulfide bond</keyword>
<gene>
    <name evidence="9" type="ORF">Fcan01_01346</name>
</gene>
<dbReference type="SUPFAM" id="SSF57625">
    <property type="entry name" value="Invertebrate chitin-binding proteins"/>
    <property type="match status" value="1"/>
</dbReference>
<keyword evidence="5" id="KW-0325">Glycoprotein</keyword>
<evidence type="ECO:0000256" key="2">
    <source>
        <dbReference type="ARBA" id="ARBA00022729"/>
    </source>
</evidence>
<dbReference type="InterPro" id="IPR051940">
    <property type="entry name" value="Chitin_bind-dev_reg"/>
</dbReference>
<evidence type="ECO:0000313" key="9">
    <source>
        <dbReference type="EMBL" id="OXA63162.1"/>
    </source>
</evidence>
<evidence type="ECO:0000256" key="5">
    <source>
        <dbReference type="ARBA" id="ARBA00023180"/>
    </source>
</evidence>
<dbReference type="PANTHER" id="PTHR23301">
    <property type="entry name" value="CHITIN BINDING PERITROPHIN-A"/>
    <property type="match status" value="1"/>
</dbReference>
<dbReference type="PANTHER" id="PTHR23301:SF0">
    <property type="entry name" value="CHITIN-BINDING TYPE-2 DOMAIN-CONTAINING PROTEIN-RELATED"/>
    <property type="match status" value="1"/>
</dbReference>
<dbReference type="AlphaFoldDB" id="A0A226F038"/>
<dbReference type="EMBL" id="LNIX01000001">
    <property type="protein sequence ID" value="OXA63162.1"/>
    <property type="molecule type" value="Genomic_DNA"/>
</dbReference>
<dbReference type="Proteomes" id="UP000198287">
    <property type="component" value="Unassembled WGS sequence"/>
</dbReference>
<dbReference type="PROSITE" id="PS50940">
    <property type="entry name" value="CHIT_BIND_II"/>
    <property type="match status" value="1"/>
</dbReference>
<sequence length="431" mass="46279">MLFPVLLIFFSSLLTPSSQQLVAVRVNARLPTARTGCSAIYDGDDTIYVVGGLDDGQPIGIVKDILAYKISTDSVTLMATLAAEVLSNNPKTSIDAQGNIYIYTGSIFGYGKVHRFDPRTSDVVEMASLPYSSAYSAVVKYSTTSTTVYLMGANTNTKTIVSYSMGSSSTNVVGNLTVAHLPMTAVSDGNASAFIFGREVGALIKPETAVAKINLATLAATFGPETLPYMYGTPTSVWDGKNAYIIGGYGNDSAGQYTHTIGQFDPVTMRVSMLPVTNFPANGTHMLDLTTAVYVNRLNRIYLFGGQTSYMAIGNFTKLSGIWYIDLSPLTPTTTTPRPSSTTTTTRTTTTSTTTSTTTPPPTTTLCPDVLSCVGKEDGTYPHPFDCAKFIRCLREVLTEMTCPEPLLYDPNIGACNFPEVVDCDETCIDY</sequence>
<reference evidence="9 10" key="1">
    <citation type="submission" date="2015-12" db="EMBL/GenBank/DDBJ databases">
        <title>The genome of Folsomia candida.</title>
        <authorList>
            <person name="Faddeeva A."/>
            <person name="Derks M.F."/>
            <person name="Anvar Y."/>
            <person name="Smit S."/>
            <person name="Van Straalen N."/>
            <person name="Roelofs D."/>
        </authorList>
    </citation>
    <scope>NUCLEOTIDE SEQUENCE [LARGE SCALE GENOMIC DNA]</scope>
    <source>
        <strain evidence="9 10">VU population</strain>
        <tissue evidence="9">Whole body</tissue>
    </source>
</reference>
<keyword evidence="10" id="KW-1185">Reference proteome</keyword>
<evidence type="ECO:0000256" key="6">
    <source>
        <dbReference type="SAM" id="MobiDB-lite"/>
    </source>
</evidence>
<feature type="region of interest" description="Disordered" evidence="6">
    <location>
        <begin position="333"/>
        <end position="362"/>
    </location>
</feature>
<evidence type="ECO:0000256" key="7">
    <source>
        <dbReference type="SAM" id="SignalP"/>
    </source>
</evidence>
<keyword evidence="2 7" id="KW-0732">Signal</keyword>
<dbReference type="InterPro" id="IPR002557">
    <property type="entry name" value="Chitin-bd_dom"/>
</dbReference>
<dbReference type="GO" id="GO:0008061">
    <property type="term" value="F:chitin binding"/>
    <property type="evidence" value="ECO:0007669"/>
    <property type="project" value="UniProtKB-KW"/>
</dbReference>
<dbReference type="InterPro" id="IPR015915">
    <property type="entry name" value="Kelch-typ_b-propeller"/>
</dbReference>
<evidence type="ECO:0000313" key="10">
    <source>
        <dbReference type="Proteomes" id="UP000198287"/>
    </source>
</evidence>
<dbReference type="SMART" id="SM00494">
    <property type="entry name" value="ChtBD2"/>
    <property type="match status" value="1"/>
</dbReference>
<feature type="signal peptide" evidence="7">
    <location>
        <begin position="1"/>
        <end position="19"/>
    </location>
</feature>
<dbReference type="InterPro" id="IPR011043">
    <property type="entry name" value="Gal_Oxase/kelch_b-propeller"/>
</dbReference>
<name>A0A226F038_FOLCA</name>
<feature type="domain" description="Chitin-binding type-2" evidence="8">
    <location>
        <begin position="370"/>
        <end position="426"/>
    </location>
</feature>
<protein>
    <submittedName>
        <fullName evidence="9">Endochitinase</fullName>
    </submittedName>
</protein>
<dbReference type="OrthoDB" id="432528at2759"/>